<keyword evidence="3" id="KW-1185">Reference proteome</keyword>
<dbReference type="Proteomes" id="UP001430637">
    <property type="component" value="Unassembled WGS sequence"/>
</dbReference>
<organism evidence="2 3">
    <name type="scientific">Faecalibacterium butyricigenerans</name>
    <dbReference type="NCBI Taxonomy" id="1851427"/>
    <lineage>
        <taxon>Bacteria</taxon>
        <taxon>Bacillati</taxon>
        <taxon>Bacillota</taxon>
        <taxon>Clostridia</taxon>
        <taxon>Eubacteriales</taxon>
        <taxon>Oscillospiraceae</taxon>
        <taxon>Faecalibacterium</taxon>
    </lineage>
</organism>
<name>A0ABS8F4N0_9FIRM</name>
<dbReference type="CDD" id="cd09846">
    <property type="entry name" value="DUF1312"/>
    <property type="match status" value="1"/>
</dbReference>
<dbReference type="Pfam" id="PF07009">
    <property type="entry name" value="NusG_II"/>
    <property type="match status" value="1"/>
</dbReference>
<keyword evidence="1" id="KW-1133">Transmembrane helix</keyword>
<proteinExistence type="predicted"/>
<gene>
    <name evidence="2" type="ORF">LKD23_00140</name>
</gene>
<feature type="transmembrane region" description="Helical" evidence="1">
    <location>
        <begin position="20"/>
        <end position="39"/>
    </location>
</feature>
<dbReference type="InterPro" id="IPR038690">
    <property type="entry name" value="NusG_2_sf"/>
</dbReference>
<accession>A0ABS8F4N0</accession>
<reference evidence="2" key="1">
    <citation type="submission" date="2021-10" db="EMBL/GenBank/DDBJ databases">
        <title>Anaerobic single-cell dispensing facilitates the cultivation of human gut bacteria.</title>
        <authorList>
            <person name="Afrizal A."/>
        </authorList>
    </citation>
    <scope>NUCLEOTIDE SEQUENCE</scope>
    <source>
        <strain evidence="2">CLA-AA-H233</strain>
    </source>
</reference>
<keyword evidence="1" id="KW-0812">Transmembrane</keyword>
<keyword evidence="1" id="KW-0472">Membrane</keyword>
<dbReference type="RefSeq" id="WP_227619784.1">
    <property type="nucleotide sequence ID" value="NZ_JAJEQL010000001.1"/>
</dbReference>
<evidence type="ECO:0000256" key="1">
    <source>
        <dbReference type="SAM" id="Phobius"/>
    </source>
</evidence>
<evidence type="ECO:0000313" key="3">
    <source>
        <dbReference type="Proteomes" id="UP001430637"/>
    </source>
</evidence>
<dbReference type="EMBL" id="JAJEQL010000001">
    <property type="protein sequence ID" value="MCC2198187.1"/>
    <property type="molecule type" value="Genomic_DNA"/>
</dbReference>
<dbReference type="Gene3D" id="2.60.320.10">
    <property type="entry name" value="N-utilization substance G protein NusG, insert domain"/>
    <property type="match status" value="1"/>
</dbReference>
<sequence length="134" mass="14612">MSIRKQPEPAKGGKRLSWKANLLFAAVVLTAAALLFWLLRPRSKAEPLEAVVDFGDGITEVLPLDKDYDYLYEVGGYVVHLQVKDGAVAFQDSQCPDHVCEQFGWLSEEGAWAACVPAGVYVKLAPQSEADTAS</sequence>
<protein>
    <submittedName>
        <fullName evidence="2">NusG domain II-containing protein</fullName>
    </submittedName>
</protein>
<evidence type="ECO:0000313" key="2">
    <source>
        <dbReference type="EMBL" id="MCC2198187.1"/>
    </source>
</evidence>
<comment type="caution">
    <text evidence="2">The sequence shown here is derived from an EMBL/GenBank/DDBJ whole genome shotgun (WGS) entry which is preliminary data.</text>
</comment>